<dbReference type="OrthoDB" id="1438967at2"/>
<sequence>MSEITNTKSRKDFFWLMLTFISLTALGAVELFEQITYVINWLVGDPVVNADSFRKFHHAVDAGVFHFPVSTTVLVGFIMLIRKKSNFMKSAAEKNAIWMAFIAFLITYVISVYIITGINVPVFNENSVPTELIPGKLKLWGILNVFRFVLPAYGIYKLSTLLKLKN</sequence>
<proteinExistence type="predicted"/>
<evidence type="ECO:0000313" key="2">
    <source>
        <dbReference type="EMBL" id="KAB1159439.1"/>
    </source>
</evidence>
<accession>A0A7J5APB5</accession>
<comment type="caution">
    <text evidence="2">The sequence shown here is derived from an EMBL/GenBank/DDBJ whole genome shotgun (WGS) entry which is preliminary data.</text>
</comment>
<protein>
    <recommendedName>
        <fullName evidence="4">DUF1772 domain-containing protein</fullName>
    </recommendedName>
</protein>
<gene>
    <name evidence="2" type="ORF">F7018_03770</name>
</gene>
<feature type="transmembrane region" description="Helical" evidence="1">
    <location>
        <begin position="96"/>
        <end position="118"/>
    </location>
</feature>
<evidence type="ECO:0000256" key="1">
    <source>
        <dbReference type="SAM" id="Phobius"/>
    </source>
</evidence>
<evidence type="ECO:0000313" key="3">
    <source>
        <dbReference type="Proteomes" id="UP000467305"/>
    </source>
</evidence>
<feature type="transmembrane region" description="Helical" evidence="1">
    <location>
        <begin position="63"/>
        <end position="81"/>
    </location>
</feature>
<keyword evidence="1" id="KW-1133">Transmembrane helix</keyword>
<organism evidence="2 3">
    <name type="scientific">Tenacibaculum aiptasiae</name>
    <dbReference type="NCBI Taxonomy" id="426481"/>
    <lineage>
        <taxon>Bacteria</taxon>
        <taxon>Pseudomonadati</taxon>
        <taxon>Bacteroidota</taxon>
        <taxon>Flavobacteriia</taxon>
        <taxon>Flavobacteriales</taxon>
        <taxon>Flavobacteriaceae</taxon>
        <taxon>Tenacibaculum</taxon>
    </lineage>
</organism>
<feature type="transmembrane region" description="Helical" evidence="1">
    <location>
        <begin position="138"/>
        <end position="156"/>
    </location>
</feature>
<keyword evidence="1" id="KW-0812">Transmembrane</keyword>
<name>A0A7J5APB5_9FLAO</name>
<keyword evidence="1" id="KW-0472">Membrane</keyword>
<dbReference type="EMBL" id="WAAU01000008">
    <property type="protein sequence ID" value="KAB1159439.1"/>
    <property type="molecule type" value="Genomic_DNA"/>
</dbReference>
<dbReference type="Proteomes" id="UP000467305">
    <property type="component" value="Unassembled WGS sequence"/>
</dbReference>
<evidence type="ECO:0008006" key="4">
    <source>
        <dbReference type="Google" id="ProtNLM"/>
    </source>
</evidence>
<keyword evidence="3" id="KW-1185">Reference proteome</keyword>
<reference evidence="2 3" key="1">
    <citation type="submission" date="2019-09" db="EMBL/GenBank/DDBJ databases">
        <authorList>
            <person name="Cao W.R."/>
        </authorList>
    </citation>
    <scope>NUCLEOTIDE SEQUENCE [LARGE SCALE GENOMIC DNA]</scope>
    <source>
        <strain evidence="3">a4</strain>
    </source>
</reference>
<feature type="transmembrane region" description="Helical" evidence="1">
    <location>
        <begin position="12"/>
        <end position="32"/>
    </location>
</feature>
<dbReference type="AlphaFoldDB" id="A0A7J5APB5"/>
<dbReference type="RefSeq" id="WP_150898658.1">
    <property type="nucleotide sequence ID" value="NZ_WAAU01000008.1"/>
</dbReference>